<dbReference type="SMART" id="SM00698">
    <property type="entry name" value="MORN"/>
    <property type="match status" value="2"/>
</dbReference>
<sequence>FQNGFGTHTWFLKRIPRSQYPLRNEYIGEFVNGHRHGRGKFYHASGAVYDGEWVSNKKHGTNTVGFSNSLLSEFLFHLSIVSPTMSLSPLCFSTYTVHETQEPDCMWSKCVFSKVFGIFLYHILVENHCDITLLLDMYPEAARPEEKKQVEYAVLRNITELRRIYSFYSSLGCDHSLDNTFLMTKLHFWRFLKDCKFHHHRLTLADMDRILS</sequence>
<dbReference type="EMBL" id="CM001278">
    <property type="protein sequence ID" value="EHH52001.1"/>
    <property type="molecule type" value="Genomic_DNA"/>
</dbReference>
<evidence type="ECO:0000256" key="4">
    <source>
        <dbReference type="ARBA" id="ARBA00022737"/>
    </source>
</evidence>
<dbReference type="Pfam" id="PF02493">
    <property type="entry name" value="MORN"/>
    <property type="match status" value="2"/>
</dbReference>
<keyword evidence="7" id="KW-0206">Cytoskeleton</keyword>
<keyword evidence="4" id="KW-0677">Repeat</keyword>
<dbReference type="PANTHER" id="PTHR46613">
    <property type="entry name" value="RADIAL SPOKE HEAD 10 HOMOLOG B-RELATED"/>
    <property type="match status" value="1"/>
</dbReference>
<dbReference type="Proteomes" id="UP000009130">
    <property type="component" value="Chromosome 3"/>
</dbReference>
<comment type="function">
    <text evidence="9">May function as part of the axonemal radial spoke complex 3 (RS3). Radial spoke complexes are important for ciliary motility.</text>
</comment>
<dbReference type="PANTHER" id="PTHR46613:SF1">
    <property type="entry name" value="RADIAL SPOKE HEAD 10 HOMOLOG B-RELATED"/>
    <property type="match status" value="1"/>
</dbReference>
<comment type="subcellular location">
    <subcellularLocation>
        <location evidence="1">Cell projection</location>
        <location evidence="1">Cilium</location>
        <location evidence="1">Flagellum</location>
    </subcellularLocation>
    <subcellularLocation>
        <location evidence="2">Cytoplasm</location>
        <location evidence="2">Cytoskeleton</location>
        <location evidence="2">Cilium axoneme</location>
    </subcellularLocation>
</comment>
<reference evidence="11" key="1">
    <citation type="journal article" date="2011" name="Nat. Biotechnol.">
        <title>Genome sequencing and comparison of two nonhuman primate animal models, the cynomolgus and Chinese rhesus macaques.</title>
        <authorList>
            <person name="Yan G."/>
            <person name="Zhang G."/>
            <person name="Fang X."/>
            <person name="Zhang Y."/>
            <person name="Li C."/>
            <person name="Ling F."/>
            <person name="Cooper D.N."/>
            <person name="Li Q."/>
            <person name="Li Y."/>
            <person name="van Gool A.J."/>
            <person name="Du H."/>
            <person name="Chen J."/>
            <person name="Chen R."/>
            <person name="Zhang P."/>
            <person name="Huang Z."/>
            <person name="Thompson J.R."/>
            <person name="Meng Y."/>
            <person name="Bai Y."/>
            <person name="Wang J."/>
            <person name="Zhuo M."/>
            <person name="Wang T."/>
            <person name="Huang Y."/>
            <person name="Wei L."/>
            <person name="Li J."/>
            <person name="Wang Z."/>
            <person name="Hu H."/>
            <person name="Yang P."/>
            <person name="Le L."/>
            <person name="Stenson P.D."/>
            <person name="Li B."/>
            <person name="Liu X."/>
            <person name="Ball E.V."/>
            <person name="An N."/>
            <person name="Huang Q."/>
            <person name="Zhang Y."/>
            <person name="Fan W."/>
            <person name="Zhang X."/>
            <person name="Li Y."/>
            <person name="Wang W."/>
            <person name="Katze M.G."/>
            <person name="Su B."/>
            <person name="Nielsen R."/>
            <person name="Yang H."/>
            <person name="Wang J."/>
            <person name="Wang X."/>
            <person name="Wang J."/>
        </authorList>
    </citation>
    <scope>NUCLEOTIDE SEQUENCE [LARGE SCALE GENOMIC DNA]</scope>
    <source>
        <strain evidence="11">CE-4</strain>
    </source>
</reference>
<evidence type="ECO:0000256" key="5">
    <source>
        <dbReference type="ARBA" id="ARBA00022846"/>
    </source>
</evidence>
<name>G7P089_MACFA</name>
<proteinExistence type="predicted"/>
<evidence type="ECO:0000256" key="3">
    <source>
        <dbReference type="ARBA" id="ARBA00022490"/>
    </source>
</evidence>
<keyword evidence="5" id="KW-0282">Flagellum</keyword>
<evidence type="ECO:0000256" key="6">
    <source>
        <dbReference type="ARBA" id="ARBA00023069"/>
    </source>
</evidence>
<accession>G7P089</accession>
<protein>
    <submittedName>
        <fullName evidence="11">Uncharacterized protein</fullName>
    </submittedName>
</protein>
<dbReference type="InterPro" id="IPR003409">
    <property type="entry name" value="MORN"/>
</dbReference>
<comment type="subunit">
    <text evidence="10">Interacts with RSPH6A. Does not appear to be part of the axonemal radial spoke complexes 1 or 2.</text>
</comment>
<dbReference type="SUPFAM" id="SSF82185">
    <property type="entry name" value="Histone H3 K4-specific methyltransferase SET7/9 N-terminal domain"/>
    <property type="match status" value="1"/>
</dbReference>
<evidence type="ECO:0000256" key="8">
    <source>
        <dbReference type="ARBA" id="ARBA00023273"/>
    </source>
</evidence>
<evidence type="ECO:0000256" key="9">
    <source>
        <dbReference type="ARBA" id="ARBA00045836"/>
    </source>
</evidence>
<keyword evidence="6" id="KW-0969">Cilium</keyword>
<dbReference type="AlphaFoldDB" id="G7P089"/>
<organism>
    <name type="scientific">Macaca fascicularis</name>
    <name type="common">Crab-eating macaque</name>
    <name type="synonym">Cynomolgus monkey</name>
    <dbReference type="NCBI Taxonomy" id="9541"/>
    <lineage>
        <taxon>Eukaryota</taxon>
        <taxon>Metazoa</taxon>
        <taxon>Chordata</taxon>
        <taxon>Craniata</taxon>
        <taxon>Vertebrata</taxon>
        <taxon>Euteleostomi</taxon>
        <taxon>Mammalia</taxon>
        <taxon>Eutheria</taxon>
        <taxon>Euarchontoglires</taxon>
        <taxon>Primates</taxon>
        <taxon>Haplorrhini</taxon>
        <taxon>Catarrhini</taxon>
        <taxon>Cercopithecidae</taxon>
        <taxon>Cercopithecinae</taxon>
        <taxon>Macaca</taxon>
    </lineage>
</organism>
<dbReference type="GO" id="GO:0031514">
    <property type="term" value="C:motile cilium"/>
    <property type="evidence" value="ECO:0007669"/>
    <property type="project" value="UniProtKB-SubCell"/>
</dbReference>
<gene>
    <name evidence="11" type="ORF">EGM_12361</name>
</gene>
<evidence type="ECO:0000256" key="10">
    <source>
        <dbReference type="ARBA" id="ARBA00046952"/>
    </source>
</evidence>
<evidence type="ECO:0000256" key="1">
    <source>
        <dbReference type="ARBA" id="ARBA00004230"/>
    </source>
</evidence>
<dbReference type="GO" id="GO:0005930">
    <property type="term" value="C:axoneme"/>
    <property type="evidence" value="ECO:0007669"/>
    <property type="project" value="UniProtKB-SubCell"/>
</dbReference>
<keyword evidence="3" id="KW-0963">Cytoplasm</keyword>
<evidence type="ECO:0000256" key="7">
    <source>
        <dbReference type="ARBA" id="ARBA00023212"/>
    </source>
</evidence>
<evidence type="ECO:0000256" key="2">
    <source>
        <dbReference type="ARBA" id="ARBA00004430"/>
    </source>
</evidence>
<evidence type="ECO:0000313" key="11">
    <source>
        <dbReference type="EMBL" id="EHH52001.1"/>
    </source>
</evidence>
<keyword evidence="8" id="KW-0966">Cell projection</keyword>
<feature type="non-terminal residue" evidence="11">
    <location>
        <position position="212"/>
    </location>
</feature>
<dbReference type="Gene3D" id="2.20.110.10">
    <property type="entry name" value="Histone H3 K4-specific methyltransferase SET7/9 N-terminal domain"/>
    <property type="match status" value="1"/>
</dbReference>
<feature type="non-terminal residue" evidence="11">
    <location>
        <position position="1"/>
    </location>
</feature>